<reference evidence="2 3" key="1">
    <citation type="submission" date="2023-04" db="EMBL/GenBank/DDBJ databases">
        <title>Halomonas strains isolated from rhizosphere soil.</title>
        <authorList>
            <person name="Xu L."/>
            <person name="Sun J.-Q."/>
        </authorList>
    </citation>
    <scope>NUCLEOTIDE SEQUENCE [LARGE SCALE GENOMIC DNA]</scope>
    <source>
        <strain evidence="2 3">LN1S58</strain>
    </source>
</reference>
<name>A0ABT6VL23_9GAMM</name>
<proteinExistence type="predicted"/>
<dbReference type="RefSeq" id="WP_282722150.1">
    <property type="nucleotide sequence ID" value="NZ_JASCQO010000038.1"/>
</dbReference>
<dbReference type="Proteomes" id="UP001244242">
    <property type="component" value="Unassembled WGS sequence"/>
</dbReference>
<accession>A0ABT6VL23</accession>
<protein>
    <submittedName>
        <fullName evidence="2">DUF2384 domain-containing protein</fullName>
    </submittedName>
</protein>
<evidence type="ECO:0000313" key="2">
    <source>
        <dbReference type="EMBL" id="MDI5934674.1"/>
    </source>
</evidence>
<evidence type="ECO:0000313" key="3">
    <source>
        <dbReference type="Proteomes" id="UP001244242"/>
    </source>
</evidence>
<gene>
    <name evidence="2" type="ORF">QLQ84_12835</name>
</gene>
<sequence>MTPSAHASSTDPLERIFAYRAIDLRDRFPQPLEGFREALECLQSDRSYMAAMSGEIIAYLRGGYSLTIPDEFFIHRSSEIDAALVPPEANDTVCEEVEAWLRTTLAAHEKDLPEAVPLEDRPYSLDQLLKQSNPQAPQPEDLQAWQDMPDVGREVLELLNEKDVWTAAECVFGNKAKAQRWMTQPQKQLEGRSPEEALAKDPQQVYDLLIRIEHGVYM</sequence>
<comment type="caution">
    <text evidence="2">The sequence shown here is derived from an EMBL/GenBank/DDBJ whole genome shotgun (WGS) entry which is preliminary data.</text>
</comment>
<dbReference type="EMBL" id="JASCQO010000038">
    <property type="protein sequence ID" value="MDI5934674.1"/>
    <property type="molecule type" value="Genomic_DNA"/>
</dbReference>
<evidence type="ECO:0000259" key="1">
    <source>
        <dbReference type="Pfam" id="PF09722"/>
    </source>
</evidence>
<dbReference type="InterPro" id="IPR024467">
    <property type="entry name" value="Xre/MbcA/ParS-like_toxin-bd"/>
</dbReference>
<dbReference type="Pfam" id="PF09722">
    <property type="entry name" value="Xre_MbcA_ParS_C"/>
    <property type="match status" value="1"/>
</dbReference>
<organism evidence="2 3">
    <name type="scientific">Halomonas kalidii</name>
    <dbReference type="NCBI Taxonomy" id="3043293"/>
    <lineage>
        <taxon>Bacteria</taxon>
        <taxon>Pseudomonadati</taxon>
        <taxon>Pseudomonadota</taxon>
        <taxon>Gammaproteobacteria</taxon>
        <taxon>Oceanospirillales</taxon>
        <taxon>Halomonadaceae</taxon>
        <taxon>Halomonas</taxon>
    </lineage>
</organism>
<feature type="domain" description="Antitoxin Xre/MbcA/ParS-like toxin-binding" evidence="1">
    <location>
        <begin position="167"/>
        <end position="215"/>
    </location>
</feature>
<keyword evidence="3" id="KW-1185">Reference proteome</keyword>